<sequence>MAAKADVNVCDHIEQLVTEKCVLERKKNELEETCKLRESCIASLNQREAENERIIILLRKELHEAQSAIMELSSTHAKAEQSQCSAQNNN</sequence>
<proteinExistence type="predicted"/>
<gene>
    <name evidence="1" type="ORF">AB205_0067870</name>
</gene>
<evidence type="ECO:0000313" key="1">
    <source>
        <dbReference type="EMBL" id="PIO25246.1"/>
    </source>
</evidence>
<protein>
    <submittedName>
        <fullName evidence="1">Uncharacterized protein</fullName>
    </submittedName>
</protein>
<dbReference type="AlphaFoldDB" id="A0A2G9RBI6"/>
<dbReference type="EMBL" id="KV949085">
    <property type="protein sequence ID" value="PIO25246.1"/>
    <property type="molecule type" value="Genomic_DNA"/>
</dbReference>
<accession>A0A2G9RBI6</accession>
<reference evidence="1" key="1">
    <citation type="submission" date="2017-08" db="EMBL/GenBank/DDBJ databases">
        <title>Assembly of the North American Bullfrog Genome.</title>
        <authorList>
            <person name="Warren R.L."/>
            <person name="Vandervalk B.P."/>
            <person name="Kucuk E."/>
            <person name="Birol I."/>
            <person name="Helbing C."/>
            <person name="Pandoh P."/>
            <person name="Behsaz B."/>
            <person name="Mohamadi H."/>
            <person name="Chu J."/>
            <person name="Jackman S."/>
            <person name="Hammond S.A."/>
            <person name="Veldhoen N."/>
            <person name="Kirk H."/>
            <person name="Zhao Y."/>
            <person name="Coope R."/>
            <person name="Pleasance S."/>
            <person name="Moore R."/>
            <person name="Holt R."/>
        </authorList>
    </citation>
    <scope>NUCLEOTIDE SEQUENCE</scope>
    <source>
        <strain evidence="1">Bruno</strain>
        <tissue evidence="1">Liver</tissue>
    </source>
</reference>
<name>A0A2G9RBI6_AQUCT</name>
<organism evidence="1">
    <name type="scientific">Aquarana catesbeiana</name>
    <name type="common">American bullfrog</name>
    <name type="synonym">Rana catesbeiana</name>
    <dbReference type="NCBI Taxonomy" id="8400"/>
    <lineage>
        <taxon>Eukaryota</taxon>
        <taxon>Metazoa</taxon>
        <taxon>Chordata</taxon>
        <taxon>Craniata</taxon>
        <taxon>Vertebrata</taxon>
        <taxon>Euteleostomi</taxon>
        <taxon>Amphibia</taxon>
        <taxon>Batrachia</taxon>
        <taxon>Anura</taxon>
        <taxon>Neobatrachia</taxon>
        <taxon>Ranoidea</taxon>
        <taxon>Ranidae</taxon>
        <taxon>Aquarana</taxon>
    </lineage>
</organism>